<dbReference type="InterPro" id="IPR000073">
    <property type="entry name" value="AB_hydrolase_1"/>
</dbReference>
<name>A0ABW2JWA7_9ACTN</name>
<organism evidence="2 3">
    <name type="scientific">Streptomyces monticola</name>
    <dbReference type="NCBI Taxonomy" id="2666263"/>
    <lineage>
        <taxon>Bacteria</taxon>
        <taxon>Bacillati</taxon>
        <taxon>Actinomycetota</taxon>
        <taxon>Actinomycetes</taxon>
        <taxon>Kitasatosporales</taxon>
        <taxon>Streptomycetaceae</taxon>
        <taxon>Streptomyces</taxon>
    </lineage>
</organism>
<feature type="domain" description="AB hydrolase-1" evidence="1">
    <location>
        <begin position="25"/>
        <end position="270"/>
    </location>
</feature>
<evidence type="ECO:0000313" key="3">
    <source>
        <dbReference type="Proteomes" id="UP001596523"/>
    </source>
</evidence>
<comment type="caution">
    <text evidence="2">The sequence shown here is derived from an EMBL/GenBank/DDBJ whole genome shotgun (WGS) entry which is preliminary data.</text>
</comment>
<dbReference type="Gene3D" id="3.40.50.1820">
    <property type="entry name" value="alpha/beta hydrolase"/>
    <property type="match status" value="1"/>
</dbReference>
<dbReference type="InterPro" id="IPR029058">
    <property type="entry name" value="AB_hydrolase_fold"/>
</dbReference>
<keyword evidence="2" id="KW-0378">Hydrolase</keyword>
<dbReference type="Pfam" id="PF12697">
    <property type="entry name" value="Abhydrolase_6"/>
    <property type="match status" value="1"/>
</dbReference>
<reference evidence="3" key="1">
    <citation type="journal article" date="2019" name="Int. J. Syst. Evol. Microbiol.">
        <title>The Global Catalogue of Microorganisms (GCM) 10K type strain sequencing project: providing services to taxonomists for standard genome sequencing and annotation.</title>
        <authorList>
            <consortium name="The Broad Institute Genomics Platform"/>
            <consortium name="The Broad Institute Genome Sequencing Center for Infectious Disease"/>
            <person name="Wu L."/>
            <person name="Ma J."/>
        </authorList>
    </citation>
    <scope>NUCLEOTIDE SEQUENCE [LARGE SCALE GENOMIC DNA]</scope>
    <source>
        <strain evidence="3">SYNS20</strain>
    </source>
</reference>
<protein>
    <submittedName>
        <fullName evidence="2">Alpha/beta fold hydrolase</fullName>
    </submittedName>
</protein>
<dbReference type="EMBL" id="JBHTCF010000024">
    <property type="protein sequence ID" value="MFC7309753.1"/>
    <property type="molecule type" value="Genomic_DNA"/>
</dbReference>
<accession>A0ABW2JWA7</accession>
<gene>
    <name evidence="2" type="ORF">ACFQVC_36755</name>
</gene>
<keyword evidence="3" id="KW-1185">Reference proteome</keyword>
<dbReference type="PANTHER" id="PTHR43798:SF5">
    <property type="entry name" value="MONOACYLGLYCEROL LIPASE ABHD6"/>
    <property type="match status" value="1"/>
</dbReference>
<dbReference type="PANTHER" id="PTHR43798">
    <property type="entry name" value="MONOACYLGLYCEROL LIPASE"/>
    <property type="match status" value="1"/>
</dbReference>
<dbReference type="SUPFAM" id="SSF53474">
    <property type="entry name" value="alpha/beta-Hydrolases"/>
    <property type="match status" value="1"/>
</dbReference>
<sequence>MTTSFVRIGGVPHHVVVEGSGPVCVLSPGLGMAWYDWDAVAALLAPHRTVVRFDRPGLGLSAPARVLPSLTGEADRIRGVLDACGLKGPATVVGHSLAGFHCEAFARLHPARTQGLVLVDSSVEEDARPRPAPALRTGATRACALVLSAAGMPNAFGPLLRRASVRLSRTGGGDPAPYDLVRKAYGTSRSLRAVFDEHATYLDEAAQLIYVRRQFRLPAGLPVTVLAAGADDRWLTRQRGLAGLLGAEFRCSPDAGHLVMLDRPQDVAEAVLDQAA</sequence>
<dbReference type="InterPro" id="IPR050266">
    <property type="entry name" value="AB_hydrolase_sf"/>
</dbReference>
<dbReference type="RefSeq" id="WP_381838966.1">
    <property type="nucleotide sequence ID" value="NZ_JBHTCF010000024.1"/>
</dbReference>
<dbReference type="GO" id="GO:0016787">
    <property type="term" value="F:hydrolase activity"/>
    <property type="evidence" value="ECO:0007669"/>
    <property type="project" value="UniProtKB-KW"/>
</dbReference>
<evidence type="ECO:0000259" key="1">
    <source>
        <dbReference type="Pfam" id="PF12697"/>
    </source>
</evidence>
<dbReference type="Proteomes" id="UP001596523">
    <property type="component" value="Unassembled WGS sequence"/>
</dbReference>
<evidence type="ECO:0000313" key="2">
    <source>
        <dbReference type="EMBL" id="MFC7309753.1"/>
    </source>
</evidence>
<proteinExistence type="predicted"/>